<comment type="caution">
    <text evidence="1">The sequence shown here is derived from an EMBL/GenBank/DDBJ whole genome shotgun (WGS) entry which is preliminary data.</text>
</comment>
<proteinExistence type="predicted"/>
<name>A0ABX0LCN3_9NEIS</name>
<gene>
    <name evidence="1" type="ORF">HA052_27130</name>
</gene>
<keyword evidence="2" id="KW-1185">Reference proteome</keyword>
<evidence type="ECO:0000313" key="1">
    <source>
        <dbReference type="EMBL" id="NHR08858.1"/>
    </source>
</evidence>
<sequence length="42" mass="4742">GARVRLSAGMMVSAEIKTGRRRVIDYFLSPLQQHVGEGLRER</sequence>
<dbReference type="PROSITE" id="PS00543">
    <property type="entry name" value="HLYD_FAMILY"/>
    <property type="match status" value="1"/>
</dbReference>
<dbReference type="PRINTS" id="PR01490">
    <property type="entry name" value="RTXTOXIND"/>
</dbReference>
<organism evidence="1 2">
    <name type="scientific">Chromobacterium fluminis</name>
    <dbReference type="NCBI Taxonomy" id="3044269"/>
    <lineage>
        <taxon>Bacteria</taxon>
        <taxon>Pseudomonadati</taxon>
        <taxon>Pseudomonadota</taxon>
        <taxon>Betaproteobacteria</taxon>
        <taxon>Neisseriales</taxon>
        <taxon>Chromobacteriaceae</taxon>
        <taxon>Chromobacterium</taxon>
    </lineage>
</organism>
<dbReference type="Proteomes" id="UP001515641">
    <property type="component" value="Unassembled WGS sequence"/>
</dbReference>
<accession>A0ABX0LCN3</accession>
<feature type="non-terminal residue" evidence="1">
    <location>
        <position position="1"/>
    </location>
</feature>
<evidence type="ECO:0000313" key="2">
    <source>
        <dbReference type="Proteomes" id="UP001515641"/>
    </source>
</evidence>
<dbReference type="EMBL" id="JAAOMA010000120">
    <property type="protein sequence ID" value="NHR08858.1"/>
    <property type="molecule type" value="Genomic_DNA"/>
</dbReference>
<dbReference type="RefSeq" id="WP_240937600.1">
    <property type="nucleotide sequence ID" value="NZ_JAAOMA010000120.1"/>
</dbReference>
<dbReference type="InterPro" id="IPR006144">
    <property type="entry name" value="Secretion_HlyD_CS"/>
</dbReference>
<protein>
    <submittedName>
        <fullName evidence="1">HlyD family secretion protein</fullName>
    </submittedName>
</protein>
<reference evidence="1 2" key="1">
    <citation type="submission" date="2020-03" db="EMBL/GenBank/DDBJ databases">
        <title>Draft genome sequence of environmentally isolated cultures.</title>
        <authorList>
            <person name="Wilson H.S."/>
            <person name="De Leon M.E."/>
        </authorList>
    </citation>
    <scope>NUCLEOTIDE SEQUENCE [LARGE SCALE GENOMIC DNA]</scope>
    <source>
        <strain evidence="1 2">HSC-31F16</strain>
    </source>
</reference>